<dbReference type="NCBIfam" id="TIGR00277">
    <property type="entry name" value="HDIG"/>
    <property type="match status" value="1"/>
</dbReference>
<feature type="transmembrane region" description="Helical" evidence="2">
    <location>
        <begin position="184"/>
        <end position="207"/>
    </location>
</feature>
<keyword evidence="2" id="KW-0812">Transmembrane</keyword>
<feature type="transmembrane region" description="Helical" evidence="2">
    <location>
        <begin position="364"/>
        <end position="382"/>
    </location>
</feature>
<feature type="domain" description="HD-GYP" evidence="5">
    <location>
        <begin position="404"/>
        <end position="599"/>
    </location>
</feature>
<proteinExistence type="predicted"/>
<dbReference type="NCBIfam" id="TIGR00254">
    <property type="entry name" value="GGDEF"/>
    <property type="match status" value="1"/>
</dbReference>
<keyword evidence="2" id="KW-0472">Membrane</keyword>
<dbReference type="GO" id="GO:0071111">
    <property type="term" value="F:cyclic-guanylate-specific phosphodiesterase activity"/>
    <property type="evidence" value="ECO:0007669"/>
    <property type="project" value="UniProtKB-EC"/>
</dbReference>
<dbReference type="PROSITE" id="PS51832">
    <property type="entry name" value="HD_GYP"/>
    <property type="match status" value="1"/>
</dbReference>
<feature type="transmembrane region" description="Helical" evidence="2">
    <location>
        <begin position="306"/>
        <end position="324"/>
    </location>
</feature>
<dbReference type="Proteomes" id="UP000095362">
    <property type="component" value="Unassembled WGS sequence"/>
</dbReference>
<name>A0A173WRK5_9FIRM</name>
<evidence type="ECO:0000256" key="1">
    <source>
        <dbReference type="SAM" id="MobiDB-lite"/>
    </source>
</evidence>
<dbReference type="CDD" id="cd00077">
    <property type="entry name" value="HDc"/>
    <property type="match status" value="1"/>
</dbReference>
<dbReference type="Pfam" id="PF00990">
    <property type="entry name" value="GGDEF"/>
    <property type="match status" value="1"/>
</dbReference>
<organism evidence="6 7">
    <name type="scientific">Coprococcus comes</name>
    <dbReference type="NCBI Taxonomy" id="410072"/>
    <lineage>
        <taxon>Bacteria</taxon>
        <taxon>Bacillati</taxon>
        <taxon>Bacillota</taxon>
        <taxon>Clostridia</taxon>
        <taxon>Lachnospirales</taxon>
        <taxon>Lachnospiraceae</taxon>
        <taxon>Coprococcus</taxon>
    </lineage>
</organism>
<evidence type="ECO:0000313" key="7">
    <source>
        <dbReference type="Proteomes" id="UP000095362"/>
    </source>
</evidence>
<dbReference type="InterPro" id="IPR006674">
    <property type="entry name" value="HD_domain"/>
</dbReference>
<gene>
    <name evidence="6" type="primary">rpfG_2</name>
    <name evidence="6" type="ORF">ERS852481_00102</name>
</gene>
<dbReference type="InterPro" id="IPR003607">
    <property type="entry name" value="HD/PDEase_dom"/>
</dbReference>
<evidence type="ECO:0000313" key="6">
    <source>
        <dbReference type="EMBL" id="CUN41566.1"/>
    </source>
</evidence>
<dbReference type="PROSITE" id="PS51831">
    <property type="entry name" value="HD"/>
    <property type="match status" value="1"/>
</dbReference>
<dbReference type="PROSITE" id="PS50887">
    <property type="entry name" value="GGDEF"/>
    <property type="match status" value="1"/>
</dbReference>
<feature type="region of interest" description="Disordered" evidence="1">
    <location>
        <begin position="937"/>
        <end position="957"/>
    </location>
</feature>
<evidence type="ECO:0000259" key="5">
    <source>
        <dbReference type="PROSITE" id="PS51832"/>
    </source>
</evidence>
<dbReference type="STRING" id="410072.ERS852525_00226"/>
<feature type="transmembrane region" description="Helical" evidence="2">
    <location>
        <begin position="336"/>
        <end position="358"/>
    </location>
</feature>
<sequence length="957" mass="109758">MTKENYKISKIQIGFYYLLMFLILIWFLVIQFTGINNHNAKIQSSDITYRGTFTWIHSDGSKEQIAVPGHYNVPAKETMVITTTLPENYTQSSLAIRSSLQDIRFYIDGVLRTEYSTKDHRLTGKNSASCYVFCPTSAADAGKELRIELTTNTSNYSGVVNEIYSGDKSDIWEYIFESYGLETIIAFFILFAGIITILFSIALGIVYDRKFDMEYLGWCMTMGATWMLGESKLRQLIVPNPSALGTLCFVMIMLVPIPVLFYADLIQQGRYKKPYFYLGCAAFGNFLICLVLHLTGTADFIETLPGAHVILAVTFFLVFLTFCLDMRKKEYRKNKLVLIGLIIAMLAIAIESISTYFVVLISGLFIGVSMLILLFINIIRTIKNVHTIEMHRQKEELLKRKRQMEKISLQMMQTLSTTIEAKDEYTRGHSHRVAEYSALIAQEMDWNRSEIVNLRHAAHLHDIGKVGIPDIILNKPSKLTNEEYAVIKEHTVIGAEILKNVSIINHVTEVARSHHERYDGHGYPDGLKGEEIPIHARIVAVADSYDAMNSRRIYRNSLPKETIYEEIRKNRGTQFDPEIADIFLRLMDENRLTITDTYLEIDDEPALPGMEFEISNFISNVMNTMKSQEESENFDLLTGLPMRNTGQKMIAQLMQEHNGCLIFMDMDNLKKINDIYGHKAGDRALKALGALLSEHIGNSVGCRFGGDEFLLFVPDAGKNEISELMETLFSRFDSEKKKDFEIRVASISAGLCMCTKGDSFDECSSKADKALYYVKQNGKHNFFFYQQMGNTVFPVSSVAKDLSLVAKVLRNSGNYSGALNLNYREFSKIYEYINQLGERHKYHCFLVMVTMETAPDSMMYIENIEQALEYMEEAIRHKIRRIDVCTRYSALQYLIILFESDESQIPKVMDRIFIQYYKLYDKRDFIPKYEYLPVNEHSEETNPQNTSDHLNQEIHPV</sequence>
<keyword evidence="2" id="KW-1133">Transmembrane helix</keyword>
<dbReference type="AlphaFoldDB" id="A0A173WRK5"/>
<dbReference type="Gene3D" id="1.10.3210.10">
    <property type="entry name" value="Hypothetical protein af1432"/>
    <property type="match status" value="1"/>
</dbReference>
<feature type="transmembrane region" description="Helical" evidence="2">
    <location>
        <begin position="15"/>
        <end position="35"/>
    </location>
</feature>
<protein>
    <submittedName>
        <fullName evidence="6">Cyclic di-GMP phosphodiesterase response regulator RpfG</fullName>
        <ecNumber evidence="6">3.1.4.52</ecNumber>
    </submittedName>
</protein>
<dbReference type="InterPro" id="IPR006675">
    <property type="entry name" value="HDIG_dom"/>
</dbReference>
<dbReference type="RefSeq" id="WP_242856225.1">
    <property type="nucleotide sequence ID" value="NZ_CYZK01000001.1"/>
</dbReference>
<accession>A0A173WRK5</accession>
<evidence type="ECO:0000256" key="2">
    <source>
        <dbReference type="SAM" id="Phobius"/>
    </source>
</evidence>
<dbReference type="PaxDb" id="410072-ERS852525_00226"/>
<dbReference type="Gene3D" id="3.30.70.270">
    <property type="match status" value="1"/>
</dbReference>
<keyword evidence="6" id="KW-0378">Hydrolase</keyword>
<dbReference type="CDD" id="cd01949">
    <property type="entry name" value="GGDEF"/>
    <property type="match status" value="1"/>
</dbReference>
<evidence type="ECO:0000259" key="4">
    <source>
        <dbReference type="PROSITE" id="PS51831"/>
    </source>
</evidence>
<reference evidence="6 7" key="1">
    <citation type="submission" date="2015-09" db="EMBL/GenBank/DDBJ databases">
        <authorList>
            <consortium name="Pathogen Informatics"/>
        </authorList>
    </citation>
    <scope>NUCLEOTIDE SEQUENCE [LARGE SCALE GENOMIC DNA]</scope>
    <source>
        <strain evidence="6 7">2789STDY5834866</strain>
    </source>
</reference>
<dbReference type="Pfam" id="PF13487">
    <property type="entry name" value="HD_5"/>
    <property type="match status" value="1"/>
</dbReference>
<feature type="domain" description="GGDEF" evidence="3">
    <location>
        <begin position="657"/>
        <end position="787"/>
    </location>
</feature>
<dbReference type="SMART" id="SM00471">
    <property type="entry name" value="HDc"/>
    <property type="match status" value="1"/>
</dbReference>
<dbReference type="InterPro" id="IPR029787">
    <property type="entry name" value="Nucleotide_cyclase"/>
</dbReference>
<dbReference type="SMART" id="SM00267">
    <property type="entry name" value="GGDEF"/>
    <property type="match status" value="1"/>
</dbReference>
<dbReference type="PANTHER" id="PTHR43155">
    <property type="entry name" value="CYCLIC DI-GMP PHOSPHODIESTERASE PA4108-RELATED"/>
    <property type="match status" value="1"/>
</dbReference>
<dbReference type="EMBL" id="CYZK01000001">
    <property type="protein sequence ID" value="CUN41566.1"/>
    <property type="molecule type" value="Genomic_DNA"/>
</dbReference>
<feature type="domain" description="HD" evidence="4">
    <location>
        <begin position="426"/>
        <end position="548"/>
    </location>
</feature>
<dbReference type="PANTHER" id="PTHR43155:SF2">
    <property type="entry name" value="CYCLIC DI-GMP PHOSPHODIESTERASE PA4108"/>
    <property type="match status" value="1"/>
</dbReference>
<dbReference type="InterPro" id="IPR000160">
    <property type="entry name" value="GGDEF_dom"/>
</dbReference>
<dbReference type="EC" id="3.1.4.52" evidence="6"/>
<dbReference type="InterPro" id="IPR043128">
    <property type="entry name" value="Rev_trsase/Diguanyl_cyclase"/>
</dbReference>
<dbReference type="SUPFAM" id="SSF55073">
    <property type="entry name" value="Nucleotide cyclase"/>
    <property type="match status" value="1"/>
</dbReference>
<feature type="transmembrane region" description="Helical" evidence="2">
    <location>
        <begin position="275"/>
        <end position="294"/>
    </location>
</feature>
<dbReference type="SUPFAM" id="SSF109604">
    <property type="entry name" value="HD-domain/PDEase-like"/>
    <property type="match status" value="1"/>
</dbReference>
<feature type="transmembrane region" description="Helical" evidence="2">
    <location>
        <begin position="243"/>
        <end position="263"/>
    </location>
</feature>
<dbReference type="InterPro" id="IPR037522">
    <property type="entry name" value="HD_GYP_dom"/>
</dbReference>
<evidence type="ECO:0000259" key="3">
    <source>
        <dbReference type="PROSITE" id="PS50887"/>
    </source>
</evidence>